<evidence type="ECO:0000256" key="8">
    <source>
        <dbReference type="ARBA" id="ARBA00022908"/>
    </source>
</evidence>
<comment type="caution">
    <text evidence="16">The sequence shown here is derived from an EMBL/GenBank/DDBJ whole genome shotgun (WGS) entry which is preliminary data.</text>
</comment>
<keyword evidence="3" id="KW-0548">Nucleotidyltransferase</keyword>
<dbReference type="GO" id="GO:0008270">
    <property type="term" value="F:zinc ion binding"/>
    <property type="evidence" value="ECO:0007669"/>
    <property type="project" value="UniProtKB-KW"/>
</dbReference>
<dbReference type="Proteomes" id="UP000276834">
    <property type="component" value="Unassembled WGS sequence"/>
</dbReference>
<feature type="DNA-binding region" description="Integrase-type" evidence="12">
    <location>
        <begin position="228"/>
        <end position="275"/>
    </location>
</feature>
<keyword evidence="7" id="KW-0378">Hydrolase</keyword>
<dbReference type="SUPFAM" id="SSF53098">
    <property type="entry name" value="Ribonuclease H-like"/>
    <property type="match status" value="1"/>
</dbReference>
<sequence length="521" mass="56493">MGADPAKIILPVSREDFDWSFAHCVSLHQEPVQGPTVFTDGSGKTGKAIVTWKDGSEWQVLEGHENGSAQLVELRAAPDTLAQAKASHGFFHQNAHTLQKQFQLTPTEACGIVESCDDCHALAPPLPAGVNPRGLKALELWQTDVTQIAEFGWLKYVHVTVDTFSSAMWASAHTGEKARDVIAHWRQAFAFLQLWGVSHKFGIPHSPTGQAIVERAHGILKRAHQPRAKVRVRNLVTKQWEGPYDLIALGRGYACVSTDTGARWVPSRSAETESGQRATWRPDRPQTELLGLAHPVAGNLPSCAIPRQCCHSPLLLLLLLLGHSGLWLSSKGDPEPGAFLGCSKASAHRALPRAVPCSRRDFLQKNPVCEAAWEQGLIPFLPCGLRLCISNDSAAAKGAFLAQLRTVLLKACPKPSFPANVARGTFPDLSAKESTPAQTEVVTSIGWTWFWTLPLEPLQGGNAGAVTRGCHRQENAEAVTLGCHRQENTGTVTLGCHRHENAGAAPLLPCPQQLCQRLEGT</sequence>
<dbReference type="GO" id="GO:0035613">
    <property type="term" value="F:RNA stem-loop binding"/>
    <property type="evidence" value="ECO:0007669"/>
    <property type="project" value="TreeGrafter"/>
</dbReference>
<evidence type="ECO:0000256" key="4">
    <source>
        <dbReference type="ARBA" id="ARBA00022722"/>
    </source>
</evidence>
<dbReference type="InterPro" id="IPR012337">
    <property type="entry name" value="RNaseH-like_sf"/>
</dbReference>
<evidence type="ECO:0000256" key="5">
    <source>
        <dbReference type="ARBA" id="ARBA00022723"/>
    </source>
</evidence>
<evidence type="ECO:0000256" key="3">
    <source>
        <dbReference type="ARBA" id="ARBA00022695"/>
    </source>
</evidence>
<dbReference type="Gene3D" id="3.30.420.10">
    <property type="entry name" value="Ribonuclease H-like superfamily/Ribonuclease H"/>
    <property type="match status" value="1"/>
</dbReference>
<proteinExistence type="predicted"/>
<dbReference type="SUPFAM" id="SSF46919">
    <property type="entry name" value="N-terminal Zn binding domain of HIV integrase"/>
    <property type="match status" value="1"/>
</dbReference>
<evidence type="ECO:0000259" key="15">
    <source>
        <dbReference type="PROSITE" id="PS51027"/>
    </source>
</evidence>
<dbReference type="PROSITE" id="PS50876">
    <property type="entry name" value="ZF_INTEGRASE"/>
    <property type="match status" value="1"/>
</dbReference>
<dbReference type="InterPro" id="IPR001584">
    <property type="entry name" value="Integrase_cat-core"/>
</dbReference>
<feature type="domain" description="Integrase-type" evidence="13">
    <location>
        <begin position="79"/>
        <end position="120"/>
    </location>
</feature>
<evidence type="ECO:0000256" key="11">
    <source>
        <dbReference type="PROSITE-ProRule" id="PRU00450"/>
    </source>
</evidence>
<keyword evidence="8" id="KW-0229">DNA integration</keyword>
<evidence type="ECO:0000256" key="9">
    <source>
        <dbReference type="ARBA" id="ARBA00022918"/>
    </source>
</evidence>
<keyword evidence="4" id="KW-0540">Nuclease</keyword>
<dbReference type="InterPro" id="IPR036862">
    <property type="entry name" value="Integrase_C_dom_sf_retrovir"/>
</dbReference>
<dbReference type="InterPro" id="IPR001037">
    <property type="entry name" value="Integrase_C_retrovir"/>
</dbReference>
<keyword evidence="17" id="KW-1185">Reference proteome</keyword>
<dbReference type="EMBL" id="QUSF01004785">
    <property type="protein sequence ID" value="RLV62915.1"/>
    <property type="molecule type" value="Genomic_DNA"/>
</dbReference>
<dbReference type="Pfam" id="PF02022">
    <property type="entry name" value="Integrase_Zn"/>
    <property type="match status" value="1"/>
</dbReference>
<evidence type="ECO:0000259" key="13">
    <source>
        <dbReference type="PROSITE" id="PS50876"/>
    </source>
</evidence>
<dbReference type="GO" id="GO:0003964">
    <property type="term" value="F:RNA-directed DNA polymerase activity"/>
    <property type="evidence" value="ECO:0007669"/>
    <property type="project" value="UniProtKB-KW"/>
</dbReference>
<evidence type="ECO:0000313" key="16">
    <source>
        <dbReference type="EMBL" id="RLV62915.1"/>
    </source>
</evidence>
<keyword evidence="6" id="KW-0255">Endonuclease</keyword>
<dbReference type="GO" id="GO:0015074">
    <property type="term" value="P:DNA integration"/>
    <property type="evidence" value="ECO:0007669"/>
    <property type="project" value="UniProtKB-KW"/>
</dbReference>
<dbReference type="GO" id="GO:0003677">
    <property type="term" value="F:DNA binding"/>
    <property type="evidence" value="ECO:0007669"/>
    <property type="project" value="UniProtKB-KW"/>
</dbReference>
<dbReference type="InterPro" id="IPR036397">
    <property type="entry name" value="RNaseH_sf"/>
</dbReference>
<feature type="domain" description="Integrase catalytic" evidence="14">
    <location>
        <begin position="128"/>
        <end position="204"/>
    </location>
</feature>
<keyword evidence="2" id="KW-0808">Transferase</keyword>
<dbReference type="PANTHER" id="PTHR41694">
    <property type="entry name" value="ENDOGENOUS RETROVIRUS GROUP K MEMBER POL PROTEIN"/>
    <property type="match status" value="1"/>
</dbReference>
<dbReference type="PROSITE" id="PS50994">
    <property type="entry name" value="INTEGRASE"/>
    <property type="match status" value="1"/>
</dbReference>
<dbReference type="OrthoDB" id="9395371at2759"/>
<keyword evidence="11" id="KW-0862">Zinc</keyword>
<gene>
    <name evidence="16" type="ORF">DV515_00018814</name>
</gene>
<evidence type="ECO:0000313" key="17">
    <source>
        <dbReference type="Proteomes" id="UP000276834"/>
    </source>
</evidence>
<name>A0A3L8Q6I3_CHLGU</name>
<keyword evidence="5" id="KW-0479">Metal-binding</keyword>
<protein>
    <recommendedName>
        <fullName evidence="1">RNA-directed DNA polymerase</fullName>
        <ecNumber evidence="1">2.7.7.49</ecNumber>
    </recommendedName>
</protein>
<dbReference type="PANTHER" id="PTHR41694:SF3">
    <property type="entry name" value="RNA-DIRECTED DNA POLYMERASE-RELATED"/>
    <property type="match status" value="1"/>
</dbReference>
<dbReference type="PROSITE" id="PS51027">
    <property type="entry name" value="INTEGRASE_DBD"/>
    <property type="match status" value="1"/>
</dbReference>
<dbReference type="AlphaFoldDB" id="A0A3L8Q6I3"/>
<dbReference type="Gene3D" id="2.30.30.10">
    <property type="entry name" value="Integrase, C-terminal domain superfamily, retroviral"/>
    <property type="match status" value="1"/>
</dbReference>
<evidence type="ECO:0000256" key="2">
    <source>
        <dbReference type="ARBA" id="ARBA00022679"/>
    </source>
</evidence>
<dbReference type="EC" id="2.7.7.49" evidence="1"/>
<dbReference type="Gene3D" id="1.10.10.200">
    <property type="match status" value="1"/>
</dbReference>
<evidence type="ECO:0000256" key="7">
    <source>
        <dbReference type="ARBA" id="ARBA00022801"/>
    </source>
</evidence>
<dbReference type="Pfam" id="PF00665">
    <property type="entry name" value="rve"/>
    <property type="match status" value="1"/>
</dbReference>
<organism evidence="16 17">
    <name type="scientific">Chloebia gouldiae</name>
    <name type="common">Gouldian finch</name>
    <name type="synonym">Erythrura gouldiae</name>
    <dbReference type="NCBI Taxonomy" id="44316"/>
    <lineage>
        <taxon>Eukaryota</taxon>
        <taxon>Metazoa</taxon>
        <taxon>Chordata</taxon>
        <taxon>Craniata</taxon>
        <taxon>Vertebrata</taxon>
        <taxon>Euteleostomi</taxon>
        <taxon>Archelosauria</taxon>
        <taxon>Archosauria</taxon>
        <taxon>Dinosauria</taxon>
        <taxon>Saurischia</taxon>
        <taxon>Theropoda</taxon>
        <taxon>Coelurosauria</taxon>
        <taxon>Aves</taxon>
        <taxon>Neognathae</taxon>
        <taxon>Neoaves</taxon>
        <taxon>Telluraves</taxon>
        <taxon>Australaves</taxon>
        <taxon>Passeriformes</taxon>
        <taxon>Passeroidea</taxon>
        <taxon>Passeridae</taxon>
        <taxon>Chloebia</taxon>
    </lineage>
</organism>
<reference evidence="16 17" key="1">
    <citation type="journal article" date="2018" name="Proc. R. Soc. B">
        <title>A non-coding region near Follistatin controls head colour polymorphism in the Gouldian finch.</title>
        <authorList>
            <person name="Toomey M.B."/>
            <person name="Marques C.I."/>
            <person name="Andrade P."/>
            <person name="Araujo P.M."/>
            <person name="Sabatino S."/>
            <person name="Gazda M.A."/>
            <person name="Afonso S."/>
            <person name="Lopes R.J."/>
            <person name="Corbo J.C."/>
            <person name="Carneiro M."/>
        </authorList>
    </citation>
    <scope>NUCLEOTIDE SEQUENCE [LARGE SCALE GENOMIC DNA]</scope>
    <source>
        <strain evidence="16">Red01</strain>
        <tissue evidence="16">Muscle</tissue>
    </source>
</reference>
<dbReference type="SUPFAM" id="SSF50122">
    <property type="entry name" value="DNA-binding domain of retroviral integrase"/>
    <property type="match status" value="1"/>
</dbReference>
<dbReference type="InterPro" id="IPR003308">
    <property type="entry name" value="Integrase_Zn-bd_dom_N"/>
</dbReference>
<evidence type="ECO:0000256" key="1">
    <source>
        <dbReference type="ARBA" id="ARBA00012493"/>
    </source>
</evidence>
<accession>A0A3L8Q6I3</accession>
<dbReference type="GO" id="GO:0016787">
    <property type="term" value="F:hydrolase activity"/>
    <property type="evidence" value="ECO:0007669"/>
    <property type="project" value="UniProtKB-KW"/>
</dbReference>
<dbReference type="GO" id="GO:0004519">
    <property type="term" value="F:endonuclease activity"/>
    <property type="evidence" value="ECO:0007669"/>
    <property type="project" value="UniProtKB-KW"/>
</dbReference>
<evidence type="ECO:0000259" key="14">
    <source>
        <dbReference type="PROSITE" id="PS50994"/>
    </source>
</evidence>
<feature type="domain" description="Integrase-type" evidence="15">
    <location>
        <begin position="228"/>
        <end position="275"/>
    </location>
</feature>
<evidence type="ECO:0000256" key="12">
    <source>
        <dbReference type="PROSITE-ProRule" id="PRU00506"/>
    </source>
</evidence>
<keyword evidence="11" id="KW-0863">Zinc-finger</keyword>
<evidence type="ECO:0000256" key="10">
    <source>
        <dbReference type="ARBA" id="ARBA00023125"/>
    </source>
</evidence>
<keyword evidence="10" id="KW-0238">DNA-binding</keyword>
<dbReference type="Pfam" id="PF00552">
    <property type="entry name" value="IN_DBD_C"/>
    <property type="match status" value="1"/>
</dbReference>
<evidence type="ECO:0000256" key="6">
    <source>
        <dbReference type="ARBA" id="ARBA00022759"/>
    </source>
</evidence>
<keyword evidence="9" id="KW-0695">RNA-directed DNA polymerase</keyword>
<dbReference type="InterPro" id="IPR017856">
    <property type="entry name" value="Integrase-like_N"/>
</dbReference>